<accession>A0A366EZR6</accession>
<dbReference type="EMBL" id="QNRJ01000001">
    <property type="protein sequence ID" value="RBP07844.1"/>
    <property type="molecule type" value="Genomic_DNA"/>
</dbReference>
<dbReference type="OrthoDB" id="2855958at2"/>
<evidence type="ECO:0000313" key="1">
    <source>
        <dbReference type="EMBL" id="RBP07844.1"/>
    </source>
</evidence>
<sequence>MKGTINPIKLNEVIKYEDLFHEAFKGTPLRAGRVELITYWIKPGKSFITYDIHDQDKKFVNIEDAPSPPSIHREEISFRTIFELNQSVDIEIAGVKRPSVIVTINIAWTDDESVVSYGVTDRTNTTYYGVREELLVRWNPEFVIR</sequence>
<gene>
    <name evidence="1" type="ORF">DET59_101212</name>
</gene>
<name>A0A366EZR6_9BACI</name>
<comment type="caution">
    <text evidence="1">The sequence shown here is derived from an EMBL/GenBank/DDBJ whole genome shotgun (WGS) entry which is preliminary data.</text>
</comment>
<protein>
    <submittedName>
        <fullName evidence="1">Uncharacterized protein</fullName>
    </submittedName>
</protein>
<proteinExistence type="predicted"/>
<dbReference type="RefSeq" id="WP_113967744.1">
    <property type="nucleotide sequence ID" value="NZ_QNRJ01000001.1"/>
</dbReference>
<organism evidence="1 2">
    <name type="scientific">Rossellomorea aquimaris</name>
    <dbReference type="NCBI Taxonomy" id="189382"/>
    <lineage>
        <taxon>Bacteria</taxon>
        <taxon>Bacillati</taxon>
        <taxon>Bacillota</taxon>
        <taxon>Bacilli</taxon>
        <taxon>Bacillales</taxon>
        <taxon>Bacillaceae</taxon>
        <taxon>Rossellomorea</taxon>
    </lineage>
</organism>
<evidence type="ECO:0000313" key="2">
    <source>
        <dbReference type="Proteomes" id="UP000252118"/>
    </source>
</evidence>
<dbReference type="Proteomes" id="UP000252118">
    <property type="component" value="Unassembled WGS sequence"/>
</dbReference>
<reference evidence="1 2" key="1">
    <citation type="submission" date="2018-06" db="EMBL/GenBank/DDBJ databases">
        <title>Freshwater and sediment microbial communities from various areas in North America, analyzing microbe dynamics in response to fracking.</title>
        <authorList>
            <person name="Lamendella R."/>
        </authorList>
    </citation>
    <scope>NUCLEOTIDE SEQUENCE [LARGE SCALE GENOMIC DNA]</scope>
    <source>
        <strain evidence="1 2">97B</strain>
    </source>
</reference>
<dbReference type="AlphaFoldDB" id="A0A366EZR6"/>